<dbReference type="EMBL" id="JAJGNA010000011">
    <property type="protein sequence ID" value="MCC4308972.1"/>
    <property type="molecule type" value="Genomic_DNA"/>
</dbReference>
<proteinExistence type="predicted"/>
<comment type="caution">
    <text evidence="1">The sequence shown here is derived from an EMBL/GenBank/DDBJ whole genome shotgun (WGS) entry which is preliminary data.</text>
</comment>
<keyword evidence="2" id="KW-1185">Reference proteome</keyword>
<dbReference type="Proteomes" id="UP001108027">
    <property type="component" value="Unassembled WGS sequence"/>
</dbReference>
<accession>A0A9Q3YMN7</accession>
<sequence length="104" mass="11195">MADSVLYLIQGVPGRDGRWRESVEMALTGAAFALPTRVWLAADTVAVLARRADGDELLAELTGFGVTCVADRAHYRDGAPASIQWLDRAALAALRDDADRVIVL</sequence>
<evidence type="ECO:0000313" key="2">
    <source>
        <dbReference type="Proteomes" id="UP001108027"/>
    </source>
</evidence>
<protein>
    <submittedName>
        <fullName evidence="1">Uncharacterized protein</fullName>
    </submittedName>
</protein>
<gene>
    <name evidence="1" type="ORF">LL252_10360</name>
</gene>
<organism evidence="1 2">
    <name type="scientific">Alloalcanivorax marinus</name>
    <dbReference type="NCBI Taxonomy" id="1177169"/>
    <lineage>
        <taxon>Bacteria</taxon>
        <taxon>Pseudomonadati</taxon>
        <taxon>Pseudomonadota</taxon>
        <taxon>Gammaproteobacteria</taxon>
        <taxon>Oceanospirillales</taxon>
        <taxon>Alcanivoracaceae</taxon>
        <taxon>Alloalcanivorax</taxon>
    </lineage>
</organism>
<name>A0A9Q3YMN7_9GAMM</name>
<evidence type="ECO:0000313" key="1">
    <source>
        <dbReference type="EMBL" id="MCC4308972.1"/>
    </source>
</evidence>
<reference evidence="1" key="1">
    <citation type="submission" date="2021-10" db="EMBL/GenBank/DDBJ databases">
        <title>The diversity and Nitrogen Metabolism of Culturable Nitrate-Utilizing Bacteria Within the Oxygen Minimum Zone of the Changjiang (Yangtze River)Estuary.</title>
        <authorList>
            <person name="Zhang D."/>
            <person name="Zheng J."/>
            <person name="Liu S."/>
            <person name="He W."/>
        </authorList>
    </citation>
    <scope>NUCLEOTIDE SEQUENCE</scope>
    <source>
        <strain evidence="1">FXH-223</strain>
    </source>
</reference>
<dbReference type="AlphaFoldDB" id="A0A9Q3YMN7"/>
<dbReference type="RefSeq" id="WP_228233951.1">
    <property type="nucleotide sequence ID" value="NZ_JAJGNA010000011.1"/>
</dbReference>